<organism evidence="1">
    <name type="scientific">marine metagenome</name>
    <dbReference type="NCBI Taxonomy" id="408172"/>
    <lineage>
        <taxon>unclassified sequences</taxon>
        <taxon>metagenomes</taxon>
        <taxon>ecological metagenomes</taxon>
    </lineage>
</organism>
<accession>A0A382SUG5</accession>
<protein>
    <submittedName>
        <fullName evidence="1">Uncharacterized protein</fullName>
    </submittedName>
</protein>
<dbReference type="AlphaFoldDB" id="A0A382SUG5"/>
<proteinExistence type="predicted"/>
<gene>
    <name evidence="1" type="ORF">METZ01_LOCUS365682</name>
</gene>
<reference evidence="1" key="1">
    <citation type="submission" date="2018-05" db="EMBL/GenBank/DDBJ databases">
        <authorList>
            <person name="Lanie J.A."/>
            <person name="Ng W.-L."/>
            <person name="Kazmierczak K.M."/>
            <person name="Andrzejewski T.M."/>
            <person name="Davidsen T.M."/>
            <person name="Wayne K.J."/>
            <person name="Tettelin H."/>
            <person name="Glass J.I."/>
            <person name="Rusch D."/>
            <person name="Podicherti R."/>
            <person name="Tsui H.-C.T."/>
            <person name="Winkler M.E."/>
        </authorList>
    </citation>
    <scope>NUCLEOTIDE SEQUENCE</scope>
</reference>
<dbReference type="EMBL" id="UINC01131247">
    <property type="protein sequence ID" value="SVD12828.1"/>
    <property type="molecule type" value="Genomic_DNA"/>
</dbReference>
<name>A0A382SUG5_9ZZZZ</name>
<sequence>WSGKTDTTNHAVYTENIEIDLRRGDQCNKVDNYLDDGDWASFLDQVERLTEDDDCYCDHIEEAGRVAMDELKEYDRAVGYLNKIASEQQECGQWKSPYLHLRRLKCFVEIDDNNSYAFGTDVSKSFQSLIQLIDPSNKKETLCQNNYLLGRLMYQEHMRMINEVNNSKNPSRIERFRKQAKLIRKVAIHHIEEYEANGGCQSLQSELSALKG</sequence>
<feature type="non-terminal residue" evidence="1">
    <location>
        <position position="1"/>
    </location>
</feature>
<evidence type="ECO:0000313" key="1">
    <source>
        <dbReference type="EMBL" id="SVD12828.1"/>
    </source>
</evidence>